<proteinExistence type="predicted"/>
<reference evidence="3" key="1">
    <citation type="submission" date="2016-06" db="EMBL/GenBank/DDBJ databases">
        <title>Parallel loss of symbiosis genes in relatives of nitrogen-fixing non-legume Parasponia.</title>
        <authorList>
            <person name="Van Velzen R."/>
            <person name="Holmer R."/>
            <person name="Bu F."/>
            <person name="Rutten L."/>
            <person name="Van Zeijl A."/>
            <person name="Liu W."/>
            <person name="Santuari L."/>
            <person name="Cao Q."/>
            <person name="Sharma T."/>
            <person name="Shen D."/>
            <person name="Roswanjaya Y."/>
            <person name="Wardhani T."/>
            <person name="Kalhor M.S."/>
            <person name="Jansen J."/>
            <person name="Van den Hoogen J."/>
            <person name="Gungor B."/>
            <person name="Hartog M."/>
            <person name="Hontelez J."/>
            <person name="Verver J."/>
            <person name="Yang W.-C."/>
            <person name="Schijlen E."/>
            <person name="Repin R."/>
            <person name="Schilthuizen M."/>
            <person name="Schranz E."/>
            <person name="Heidstra R."/>
            <person name="Miyata K."/>
            <person name="Fedorova E."/>
            <person name="Kohlen W."/>
            <person name="Bisseling T."/>
            <person name="Smit S."/>
            <person name="Geurts R."/>
        </authorList>
    </citation>
    <scope>NUCLEOTIDE SEQUENCE [LARGE SCALE GENOMIC DNA]</scope>
    <source>
        <strain evidence="3">cv. WU1-14</strain>
    </source>
</reference>
<evidence type="ECO:0000313" key="3">
    <source>
        <dbReference type="Proteomes" id="UP000237105"/>
    </source>
</evidence>
<protein>
    <submittedName>
        <fullName evidence="2">Uncharacterized protein</fullName>
    </submittedName>
</protein>
<evidence type="ECO:0000256" key="1">
    <source>
        <dbReference type="SAM" id="MobiDB-lite"/>
    </source>
</evidence>
<gene>
    <name evidence="2" type="ORF">PanWU01x14_132360</name>
</gene>
<dbReference type="OrthoDB" id="1928087at2759"/>
<dbReference type="AlphaFoldDB" id="A0A2P5CQP3"/>
<dbReference type="Proteomes" id="UP000237105">
    <property type="component" value="Unassembled WGS sequence"/>
</dbReference>
<dbReference type="EMBL" id="JXTB01000105">
    <property type="protein sequence ID" value="PON63326.1"/>
    <property type="molecule type" value="Genomic_DNA"/>
</dbReference>
<keyword evidence="3" id="KW-1185">Reference proteome</keyword>
<comment type="caution">
    <text evidence="2">The sequence shown here is derived from an EMBL/GenBank/DDBJ whole genome shotgun (WGS) entry which is preliminary data.</text>
</comment>
<name>A0A2P5CQP3_PARAD</name>
<feature type="region of interest" description="Disordered" evidence="1">
    <location>
        <begin position="50"/>
        <end position="76"/>
    </location>
</feature>
<sequence length="291" mass="31826">MAYLRIGKREPRKWGQLWDPFPNLKPRGSHVVSQSAIGPPRIRTESITDPIRFGPVRPLPRQLGVEGPKGLPSENGDPYPDSWGSEAPRVCHLRTATPTSTIEAVGGGENQATAAQRRSITYIKAMHSREGQRIFAGSHPCLSDLATSSESFETARTRGQLENPASAVGDTWTTGILAFVQLADPARENHLSSPLSSLAKCQTNTTSQSLSLTPFLSFTWFSPLLVSLSGGFAEEKLYLLVAKAQKANASEVLSSDPLSIRRFPGLLEFQAWTLKKDDHSTTAAASDYYWF</sequence>
<organism evidence="2 3">
    <name type="scientific">Parasponia andersonii</name>
    <name type="common">Sponia andersonii</name>
    <dbReference type="NCBI Taxonomy" id="3476"/>
    <lineage>
        <taxon>Eukaryota</taxon>
        <taxon>Viridiplantae</taxon>
        <taxon>Streptophyta</taxon>
        <taxon>Embryophyta</taxon>
        <taxon>Tracheophyta</taxon>
        <taxon>Spermatophyta</taxon>
        <taxon>Magnoliopsida</taxon>
        <taxon>eudicotyledons</taxon>
        <taxon>Gunneridae</taxon>
        <taxon>Pentapetalae</taxon>
        <taxon>rosids</taxon>
        <taxon>fabids</taxon>
        <taxon>Rosales</taxon>
        <taxon>Cannabaceae</taxon>
        <taxon>Parasponia</taxon>
    </lineage>
</organism>
<accession>A0A2P5CQP3</accession>
<evidence type="ECO:0000313" key="2">
    <source>
        <dbReference type="EMBL" id="PON63326.1"/>
    </source>
</evidence>